<dbReference type="PANTHER" id="PTHR11206">
    <property type="entry name" value="MULTIDRUG RESISTANCE PROTEIN"/>
    <property type="match status" value="1"/>
</dbReference>
<proteinExistence type="inferred from homology"/>
<dbReference type="EMBL" id="JAJFAZ020000002">
    <property type="protein sequence ID" value="KAI5342246.1"/>
    <property type="molecule type" value="Genomic_DNA"/>
</dbReference>
<reference evidence="2 3" key="1">
    <citation type="journal article" date="2022" name="G3 (Bethesda)">
        <title>Whole-genome sequence and methylome profiling of the almond [Prunus dulcis (Mill.) D.A. Webb] cultivar 'Nonpareil'.</title>
        <authorList>
            <person name="D'Amico-Willman K.M."/>
            <person name="Ouma W.Z."/>
            <person name="Meulia T."/>
            <person name="Sideli G.M."/>
            <person name="Gradziel T.M."/>
            <person name="Fresnedo-Ramirez J."/>
        </authorList>
    </citation>
    <scope>NUCLEOTIDE SEQUENCE [LARGE SCALE GENOMIC DNA]</scope>
    <source>
        <strain evidence="2">Clone GOH B32 T37-40</strain>
    </source>
</reference>
<name>A0AAD4ZE55_PRUDU</name>
<evidence type="ECO:0000313" key="3">
    <source>
        <dbReference type="Proteomes" id="UP001054821"/>
    </source>
</evidence>
<evidence type="ECO:0000313" key="2">
    <source>
        <dbReference type="EMBL" id="KAI5342246.1"/>
    </source>
</evidence>
<dbReference type="AlphaFoldDB" id="A0AAD4ZE55"/>
<gene>
    <name evidence="2" type="ORF">L3X38_010121</name>
</gene>
<accession>A0AAD4ZE55</accession>
<dbReference type="Proteomes" id="UP001054821">
    <property type="component" value="Chromosome 2"/>
</dbReference>
<evidence type="ECO:0000256" key="1">
    <source>
        <dbReference type="ARBA" id="ARBA00010199"/>
    </source>
</evidence>
<keyword evidence="3" id="KW-1185">Reference proteome</keyword>
<comment type="similarity">
    <text evidence="1">Belongs to the multi antimicrobial extrusion (MATE) (TC 2.A.66.1) family.</text>
</comment>
<dbReference type="GO" id="GO:0016020">
    <property type="term" value="C:membrane"/>
    <property type="evidence" value="ECO:0007669"/>
    <property type="project" value="InterPro"/>
</dbReference>
<dbReference type="Pfam" id="PF01554">
    <property type="entry name" value="MatE"/>
    <property type="match status" value="1"/>
</dbReference>
<sequence>MNQLRPTIQQLTLNHKPKWIEKSPVSLSLLCISDLKIIDVLIEEGHLDNAVIAVGSLSICVNINGFELMLFIGINVAISVRVSNKLGSGQPRAAKYSVYVTVFQCLLMDFFHDCYLDNQRQFFPTFYK</sequence>
<protein>
    <submittedName>
        <fullName evidence="2">Uncharacterized protein</fullName>
    </submittedName>
</protein>
<dbReference type="GO" id="GO:0015297">
    <property type="term" value="F:antiporter activity"/>
    <property type="evidence" value="ECO:0007669"/>
    <property type="project" value="InterPro"/>
</dbReference>
<dbReference type="GO" id="GO:0042910">
    <property type="term" value="F:xenobiotic transmembrane transporter activity"/>
    <property type="evidence" value="ECO:0007669"/>
    <property type="project" value="InterPro"/>
</dbReference>
<dbReference type="InterPro" id="IPR002528">
    <property type="entry name" value="MATE_fam"/>
</dbReference>
<comment type="caution">
    <text evidence="2">The sequence shown here is derived from an EMBL/GenBank/DDBJ whole genome shotgun (WGS) entry which is preliminary data.</text>
</comment>
<organism evidence="2 3">
    <name type="scientific">Prunus dulcis</name>
    <name type="common">Almond</name>
    <name type="synonym">Amygdalus dulcis</name>
    <dbReference type="NCBI Taxonomy" id="3755"/>
    <lineage>
        <taxon>Eukaryota</taxon>
        <taxon>Viridiplantae</taxon>
        <taxon>Streptophyta</taxon>
        <taxon>Embryophyta</taxon>
        <taxon>Tracheophyta</taxon>
        <taxon>Spermatophyta</taxon>
        <taxon>Magnoliopsida</taxon>
        <taxon>eudicotyledons</taxon>
        <taxon>Gunneridae</taxon>
        <taxon>Pentapetalae</taxon>
        <taxon>rosids</taxon>
        <taxon>fabids</taxon>
        <taxon>Rosales</taxon>
        <taxon>Rosaceae</taxon>
        <taxon>Amygdaloideae</taxon>
        <taxon>Amygdaleae</taxon>
        <taxon>Prunus</taxon>
    </lineage>
</organism>